<gene>
    <name evidence="4" type="ORF">ABS766_01105</name>
</gene>
<evidence type="ECO:0000256" key="1">
    <source>
        <dbReference type="SAM" id="SignalP"/>
    </source>
</evidence>
<evidence type="ECO:0000259" key="2">
    <source>
        <dbReference type="Pfam" id="PF05299"/>
    </source>
</evidence>
<reference evidence="4 5" key="1">
    <citation type="submission" date="2024-06" db="EMBL/GenBank/DDBJ databases">
        <authorList>
            <person name="Kaempfer P."/>
            <person name="Viver T."/>
        </authorList>
    </citation>
    <scope>NUCLEOTIDE SEQUENCE [LARGE SCALE GENOMIC DNA]</scope>
    <source>
        <strain evidence="4 5">ST-119</strain>
    </source>
</reference>
<keyword evidence="1" id="KW-0732">Signal</keyword>
<accession>A0ABW8YUV8</accession>
<dbReference type="Gene3D" id="1.10.390.10">
    <property type="entry name" value="Neutral Protease Domain 2"/>
    <property type="match status" value="1"/>
</dbReference>
<dbReference type="InterPro" id="IPR027268">
    <property type="entry name" value="Peptidase_M4/M1_CTD_sf"/>
</dbReference>
<name>A0ABW8YUV8_9FLAO</name>
<protein>
    <submittedName>
        <fullName evidence="4">Peptidase M61</fullName>
    </submittedName>
</protein>
<dbReference type="Proteomes" id="UP001629156">
    <property type="component" value="Unassembled WGS sequence"/>
</dbReference>
<dbReference type="Pfam" id="PF17899">
    <property type="entry name" value="Peptidase_M61_N"/>
    <property type="match status" value="1"/>
</dbReference>
<evidence type="ECO:0000313" key="5">
    <source>
        <dbReference type="Proteomes" id="UP001629156"/>
    </source>
</evidence>
<comment type="caution">
    <text evidence="4">The sequence shown here is derived from an EMBL/GenBank/DDBJ whole genome shotgun (WGS) entry which is preliminary data.</text>
</comment>
<feature type="signal peptide" evidence="1">
    <location>
        <begin position="1"/>
        <end position="20"/>
    </location>
</feature>
<dbReference type="SUPFAM" id="SSF55486">
    <property type="entry name" value="Metalloproteases ('zincins'), catalytic domain"/>
    <property type="match status" value="1"/>
</dbReference>
<evidence type="ECO:0000259" key="3">
    <source>
        <dbReference type="Pfam" id="PF17899"/>
    </source>
</evidence>
<dbReference type="Gene3D" id="2.30.42.10">
    <property type="match status" value="1"/>
</dbReference>
<dbReference type="InterPro" id="IPR040756">
    <property type="entry name" value="Peptidase_M61_N"/>
</dbReference>
<dbReference type="InterPro" id="IPR007963">
    <property type="entry name" value="Peptidase_M61_catalytic"/>
</dbReference>
<keyword evidence="5" id="KW-1185">Reference proteome</keyword>
<proteinExistence type="predicted"/>
<dbReference type="Pfam" id="PF05299">
    <property type="entry name" value="Peptidase_M61"/>
    <property type="match status" value="1"/>
</dbReference>
<feature type="domain" description="Peptidase M61 catalytic" evidence="2">
    <location>
        <begin position="302"/>
        <end position="408"/>
    </location>
</feature>
<organism evidence="4 5">
    <name type="scientific">Flavobacterium rhizosphaerae</name>
    <dbReference type="NCBI Taxonomy" id="3163298"/>
    <lineage>
        <taxon>Bacteria</taxon>
        <taxon>Pseudomonadati</taxon>
        <taxon>Bacteroidota</taxon>
        <taxon>Flavobacteriia</taxon>
        <taxon>Flavobacteriales</taxon>
        <taxon>Flavobacteriaceae</taxon>
        <taxon>Flavobacterium</taxon>
    </lineage>
</organism>
<feature type="chain" id="PRO_5047032193" evidence="1">
    <location>
        <begin position="21"/>
        <end position="611"/>
    </location>
</feature>
<dbReference type="Gene3D" id="2.60.40.3650">
    <property type="match status" value="1"/>
</dbReference>
<dbReference type="SUPFAM" id="SSF50156">
    <property type="entry name" value="PDZ domain-like"/>
    <property type="match status" value="1"/>
</dbReference>
<evidence type="ECO:0000313" key="4">
    <source>
        <dbReference type="EMBL" id="MFL9843005.1"/>
    </source>
</evidence>
<sequence length="611" mass="68860">MKKLICTLALALTMGSVSFAQSKNDIKVAIDLTKVNNDKVMVTVTPPDFKEKSLTYFIPKIVPGTYSEDNYGQFIEDFKAYDNKGKELEVIKGDNSWTISNAKKLAKITYLVNDSFDTEQSAGHDIFSPAGTNIAAGENFMLNTHGFVGYFNDKKELPYDVTIAHPAGLWGATSMTDLDSSNEKDEFRTKRYPELVDHPVMYAKPDYTTFTVDGMDILISVYSPTGKVTAKEISPKMETMMRAQKKFLGPINSTKKYSVLIYLSTAGAEDAQGYGALEHTTSTTVVLPEMMPVDQLEETLKDVVSHEFFHIVTPLSVHSKEIQYFDYNTPKMSEHLWMYEGITEYFANLFQVNQGLIDEDAFYKRIADKIAQSKQFDETMPFTVMSKNVLKKPYKDAYVNVYQKGALIAMCIDIIMREQSHGEKGILSLMRSLGEEYGNNKPFDDKDLFAKVTELSYPQVGEFLNTYVAGNTPIPYEDFLARMGVTKTIISQPGNAFIKDMQEPYIMVDPNTKVIMVRPDIEPNVFFTNLGIQKSDVIVAVNGTAYNLDNINDLIISSFSWKEGDDITLTIKREGKEQEIKGKVKLPIEEVEGYHATDETKAKLREAWLKG</sequence>
<dbReference type="RefSeq" id="WP_408083238.1">
    <property type="nucleotide sequence ID" value="NZ_JBELPZ010000001.1"/>
</dbReference>
<dbReference type="EMBL" id="JBELPZ010000001">
    <property type="protein sequence ID" value="MFL9843005.1"/>
    <property type="molecule type" value="Genomic_DNA"/>
</dbReference>
<feature type="domain" description="Peptidase M61 N-terminal" evidence="3">
    <location>
        <begin position="28"/>
        <end position="204"/>
    </location>
</feature>
<dbReference type="InterPro" id="IPR036034">
    <property type="entry name" value="PDZ_sf"/>
</dbReference>